<protein>
    <submittedName>
        <fullName evidence="3">RsmD family RNA methyltransferase</fullName>
    </submittedName>
</protein>
<evidence type="ECO:0000256" key="2">
    <source>
        <dbReference type="ARBA" id="ARBA00022679"/>
    </source>
</evidence>
<keyword evidence="4" id="KW-1185">Reference proteome</keyword>
<dbReference type="PANTHER" id="PTHR43542:SF1">
    <property type="entry name" value="METHYLTRANSFERASE"/>
    <property type="match status" value="1"/>
</dbReference>
<dbReference type="EMBL" id="JADEYR010000024">
    <property type="protein sequence ID" value="MBE9405196.1"/>
    <property type="molecule type" value="Genomic_DNA"/>
</dbReference>
<evidence type="ECO:0000256" key="1">
    <source>
        <dbReference type="ARBA" id="ARBA00022603"/>
    </source>
</evidence>
<dbReference type="Gene3D" id="3.40.50.150">
    <property type="entry name" value="Vaccinia Virus protein VP39"/>
    <property type="match status" value="1"/>
</dbReference>
<dbReference type="RefSeq" id="WP_193866926.1">
    <property type="nucleotide sequence ID" value="NZ_JADEYR010000024.1"/>
</dbReference>
<reference evidence="3 4" key="1">
    <citation type="submission" date="2020-10" db="EMBL/GenBank/DDBJ databases">
        <title>Draft genome and description of Brachybacterium epidermidis sp nov.</title>
        <authorList>
            <person name="Boxberger M."/>
            <person name="La Scola B."/>
        </authorList>
    </citation>
    <scope>NUCLEOTIDE SEQUENCE [LARGE SCALE GENOMIC DNA]</scope>
    <source>
        <strain evidence="3 4">Marseille-Q2903</strain>
    </source>
</reference>
<dbReference type="SUPFAM" id="SSF53335">
    <property type="entry name" value="S-adenosyl-L-methionine-dependent methyltransferases"/>
    <property type="match status" value="1"/>
</dbReference>
<comment type="caution">
    <text evidence="3">The sequence shown here is derived from an EMBL/GenBank/DDBJ whole genome shotgun (WGS) entry which is preliminary data.</text>
</comment>
<sequence length="202" mass="20913">MPRIIAGELGGRPIPGSAGKGTRPTTDRVREALFSRLAGWGAIDGARVLDLYAGTGALAFEALSRGARSALLVETHGASAQQLRRSAKALGLGDRTEVRAARAETVVDGLAAARVDSDDAPTGRAGTDAGTGWGLVFIDPPYEVSTEAVESLLVTLLPALAPEAVVVVERSSRTRPISWPDGYVDDGTKSYGETALQYGGPA</sequence>
<dbReference type="CDD" id="cd02440">
    <property type="entry name" value="AdoMet_MTases"/>
    <property type="match status" value="1"/>
</dbReference>
<proteinExistence type="predicted"/>
<keyword evidence="1 3" id="KW-0489">Methyltransferase</keyword>
<dbReference type="InterPro" id="IPR029063">
    <property type="entry name" value="SAM-dependent_MTases_sf"/>
</dbReference>
<dbReference type="InterPro" id="IPR004398">
    <property type="entry name" value="RNA_MeTrfase_RsmD"/>
</dbReference>
<dbReference type="Proteomes" id="UP000644727">
    <property type="component" value="Unassembled WGS sequence"/>
</dbReference>
<accession>A0ABR9W422</accession>
<dbReference type="PIRSF" id="PIRSF004553">
    <property type="entry name" value="CHP00095"/>
    <property type="match status" value="1"/>
</dbReference>
<name>A0ABR9W422_9MICO</name>
<dbReference type="GO" id="GO:0032259">
    <property type="term" value="P:methylation"/>
    <property type="evidence" value="ECO:0007669"/>
    <property type="project" value="UniProtKB-KW"/>
</dbReference>
<dbReference type="PANTHER" id="PTHR43542">
    <property type="entry name" value="METHYLTRANSFERASE"/>
    <property type="match status" value="1"/>
</dbReference>
<organism evidence="3 4">
    <name type="scientific">Brachybacterium epidermidis</name>
    <dbReference type="NCBI Taxonomy" id="2781983"/>
    <lineage>
        <taxon>Bacteria</taxon>
        <taxon>Bacillati</taxon>
        <taxon>Actinomycetota</taxon>
        <taxon>Actinomycetes</taxon>
        <taxon>Micrococcales</taxon>
        <taxon>Dermabacteraceae</taxon>
        <taxon>Brachybacterium</taxon>
    </lineage>
</organism>
<evidence type="ECO:0000313" key="4">
    <source>
        <dbReference type="Proteomes" id="UP000644727"/>
    </source>
</evidence>
<dbReference type="GO" id="GO:0008168">
    <property type="term" value="F:methyltransferase activity"/>
    <property type="evidence" value="ECO:0007669"/>
    <property type="project" value="UniProtKB-KW"/>
</dbReference>
<evidence type="ECO:0000313" key="3">
    <source>
        <dbReference type="EMBL" id="MBE9405196.1"/>
    </source>
</evidence>
<dbReference type="Pfam" id="PF03602">
    <property type="entry name" value="Cons_hypoth95"/>
    <property type="match status" value="1"/>
</dbReference>
<keyword evidence="2" id="KW-0808">Transferase</keyword>
<gene>
    <name evidence="3" type="ORF">IOE58_13800</name>
</gene>